<gene>
    <name evidence="1" type="ORF">ERS007739_04993</name>
</gene>
<name>A0A916PA02_MYCTX</name>
<comment type="caution">
    <text evidence="1">The sequence shown here is derived from an EMBL/GenBank/DDBJ whole genome shotgun (WGS) entry which is preliminary data.</text>
</comment>
<sequence>MQLDEPVGIIGGECVSAQVRASAERGALAGQHDRPSRSIPGFPDGLRKLLDQLGI</sequence>
<evidence type="ECO:0000313" key="2">
    <source>
        <dbReference type="Proteomes" id="UP000039021"/>
    </source>
</evidence>
<dbReference type="AlphaFoldDB" id="A0A916PA02"/>
<proteinExistence type="predicted"/>
<accession>A0A916PA02</accession>
<dbReference type="EMBL" id="CSBK01003515">
    <property type="protein sequence ID" value="CPA98743.1"/>
    <property type="molecule type" value="Genomic_DNA"/>
</dbReference>
<organism evidence="1 2">
    <name type="scientific">Mycobacterium tuberculosis</name>
    <dbReference type="NCBI Taxonomy" id="1773"/>
    <lineage>
        <taxon>Bacteria</taxon>
        <taxon>Bacillati</taxon>
        <taxon>Actinomycetota</taxon>
        <taxon>Actinomycetes</taxon>
        <taxon>Mycobacteriales</taxon>
        <taxon>Mycobacteriaceae</taxon>
        <taxon>Mycobacterium</taxon>
        <taxon>Mycobacterium tuberculosis complex</taxon>
    </lineage>
</organism>
<reference evidence="2" key="1">
    <citation type="submission" date="2015-03" db="EMBL/GenBank/DDBJ databases">
        <authorList>
            <consortium name="Pathogen Informatics"/>
        </authorList>
    </citation>
    <scope>NUCLEOTIDE SEQUENCE [LARGE SCALE GENOMIC DNA]</scope>
    <source>
        <strain evidence="2">N09902308</strain>
    </source>
</reference>
<protein>
    <submittedName>
        <fullName evidence="1">Uncharacterized protein</fullName>
    </submittedName>
</protein>
<dbReference type="Proteomes" id="UP000039021">
    <property type="component" value="Unassembled WGS sequence"/>
</dbReference>
<evidence type="ECO:0000313" key="1">
    <source>
        <dbReference type="EMBL" id="CPA98743.1"/>
    </source>
</evidence>